<name>A0A497UJP5_9FLAO</name>
<comment type="caution">
    <text evidence="3">The sequence shown here is derived from an EMBL/GenBank/DDBJ whole genome shotgun (WGS) entry which is preliminary data.</text>
</comment>
<protein>
    <submittedName>
        <fullName evidence="3">Uncharacterized protein</fullName>
    </submittedName>
</protein>
<feature type="region of interest" description="Disordered" evidence="1">
    <location>
        <begin position="41"/>
        <end position="66"/>
    </location>
</feature>
<gene>
    <name evidence="2" type="ORF">B0G92_2509</name>
    <name evidence="3" type="ORF">CLV50_1541</name>
</gene>
<evidence type="ECO:0000313" key="2">
    <source>
        <dbReference type="EMBL" id="PKW21225.1"/>
    </source>
</evidence>
<evidence type="ECO:0000256" key="1">
    <source>
        <dbReference type="SAM" id="MobiDB-lite"/>
    </source>
</evidence>
<organism evidence="3 5">
    <name type="scientific">Flavobacterium lindanitolerans</name>
    <dbReference type="NCBI Taxonomy" id="428988"/>
    <lineage>
        <taxon>Bacteria</taxon>
        <taxon>Pseudomonadati</taxon>
        <taxon>Bacteroidota</taxon>
        <taxon>Flavobacteriia</taxon>
        <taxon>Flavobacteriales</taxon>
        <taxon>Flavobacteriaceae</taxon>
        <taxon>Flavobacterium</taxon>
    </lineage>
</organism>
<reference evidence="3 5" key="2">
    <citation type="submission" date="2018-10" db="EMBL/GenBank/DDBJ databases">
        <title>Genomic Encyclopedia of Archaeal and Bacterial Type Strains, Phase II (KMG-II): from individual species to whole genera.</title>
        <authorList>
            <person name="Goeker M."/>
        </authorList>
    </citation>
    <scope>NUCLEOTIDE SEQUENCE [LARGE SCALE GENOMIC DNA]</scope>
    <source>
        <strain evidence="3 5">DSM 21886</strain>
    </source>
</reference>
<dbReference type="AlphaFoldDB" id="A0A497UJP5"/>
<feature type="compositionally biased region" description="Low complexity" evidence="1">
    <location>
        <begin position="51"/>
        <end position="66"/>
    </location>
</feature>
<reference evidence="2 4" key="1">
    <citation type="submission" date="2017-12" db="EMBL/GenBank/DDBJ databases">
        <title>Genomic Encyclopedia of Type Strains, Phase III (KMG-III): the genomes of soil and plant-associated and newly described type strains.</title>
        <authorList>
            <person name="Whitman W."/>
        </authorList>
    </citation>
    <scope>NUCLEOTIDE SEQUENCE [LARGE SCALE GENOMIC DNA]</scope>
    <source>
        <strain evidence="2 4">IP-10</strain>
    </source>
</reference>
<keyword evidence="4" id="KW-1185">Reference proteome</keyword>
<dbReference type="RefSeq" id="WP_101472423.1">
    <property type="nucleotide sequence ID" value="NZ_PJND01000008.1"/>
</dbReference>
<accession>A0A497UJP5</accession>
<sequence>MKSLASKLFLGTSVILLGFITSCKEKTTENNVDVDMVDTTTVEEPTAPAMPDTTTVPSDTTKTPMP</sequence>
<evidence type="ECO:0000313" key="4">
    <source>
        <dbReference type="Proteomes" id="UP000233767"/>
    </source>
</evidence>
<evidence type="ECO:0000313" key="3">
    <source>
        <dbReference type="EMBL" id="RLJ30137.1"/>
    </source>
</evidence>
<evidence type="ECO:0000313" key="5">
    <source>
        <dbReference type="Proteomes" id="UP000275027"/>
    </source>
</evidence>
<dbReference type="EMBL" id="PJND01000008">
    <property type="protein sequence ID" value="PKW21225.1"/>
    <property type="molecule type" value="Genomic_DNA"/>
</dbReference>
<proteinExistence type="predicted"/>
<dbReference type="Proteomes" id="UP000233767">
    <property type="component" value="Unassembled WGS sequence"/>
</dbReference>
<dbReference type="Proteomes" id="UP000275027">
    <property type="component" value="Unassembled WGS sequence"/>
</dbReference>
<dbReference type="PROSITE" id="PS51257">
    <property type="entry name" value="PROKAR_LIPOPROTEIN"/>
    <property type="match status" value="1"/>
</dbReference>
<dbReference type="EMBL" id="RCCB01000011">
    <property type="protein sequence ID" value="RLJ30137.1"/>
    <property type="molecule type" value="Genomic_DNA"/>
</dbReference>